<sequence>MPDTLDILRKLALQIRNASSEGENTAERVGRTLVGILNLLSKYSPEELEKIFLRKDKEDGTPFPMTFGDWVKFGEFLTGISGGCIDKNGILEMEEGIFRKRLFVPEIAYNRVTYFKGRMCASPGGGCTVKEWSDNGDGSYTITPDLTDADGLSQFVDDILTTYFVTKNAEGKLQGFEEMKFRVT</sequence>
<gene>
    <name evidence="1" type="ORF">M1B78_14120</name>
</gene>
<proteinExistence type="predicted"/>
<comment type="caution">
    <text evidence="1">The sequence shown here is derived from an EMBL/GenBank/DDBJ whole genome shotgun (WGS) entry which is preliminary data.</text>
</comment>
<dbReference type="Proteomes" id="UP001143810">
    <property type="component" value="Unassembled WGS sequence"/>
</dbReference>
<protein>
    <submittedName>
        <fullName evidence="1">Uncharacterized protein</fullName>
    </submittedName>
</protein>
<reference evidence="1" key="1">
    <citation type="journal article" date="2022" name="Arch. Microbiol.">
        <title>Bacteroides muris sp. nov. isolated from the cecum of wild-derived house mice.</title>
        <authorList>
            <person name="Fokt H."/>
            <person name="Unni R."/>
            <person name="Repnik U."/>
            <person name="Schmitz R.A."/>
            <person name="Bramkamp M."/>
            <person name="Baines J.F."/>
            <person name="Unterweger D."/>
        </authorList>
    </citation>
    <scope>NUCLEOTIDE SEQUENCE</scope>
    <source>
        <strain evidence="1">KH569_7</strain>
    </source>
</reference>
<reference evidence="1" key="2">
    <citation type="submission" date="2022-04" db="EMBL/GenBank/DDBJ databases">
        <authorList>
            <person name="Fokt H."/>
            <person name="Baines J."/>
        </authorList>
    </citation>
    <scope>NUCLEOTIDE SEQUENCE</scope>
    <source>
        <strain evidence="1">KH569_7</strain>
    </source>
</reference>
<name>A0A9X2SXL7_9BACE</name>
<dbReference type="AlphaFoldDB" id="A0A9X2SXL7"/>
<organism evidence="1 2">
    <name type="scientific">Bacteroides muris</name>
    <name type="common">ex Fokt et al. 2023</name>
    <dbReference type="NCBI Taxonomy" id="2937417"/>
    <lineage>
        <taxon>Bacteria</taxon>
        <taxon>Pseudomonadati</taxon>
        <taxon>Bacteroidota</taxon>
        <taxon>Bacteroidia</taxon>
        <taxon>Bacteroidales</taxon>
        <taxon>Bacteroidaceae</taxon>
        <taxon>Bacteroides</taxon>
    </lineage>
</organism>
<dbReference type="EMBL" id="JAMZEE010000040">
    <property type="protein sequence ID" value="MCR6509265.1"/>
    <property type="molecule type" value="Genomic_DNA"/>
</dbReference>
<evidence type="ECO:0000313" key="2">
    <source>
        <dbReference type="Proteomes" id="UP001143810"/>
    </source>
</evidence>
<evidence type="ECO:0000313" key="1">
    <source>
        <dbReference type="EMBL" id="MCR6509265.1"/>
    </source>
</evidence>
<accession>A0A9X2SXL7</accession>
<feature type="non-terminal residue" evidence="1">
    <location>
        <position position="184"/>
    </location>
</feature>